<feature type="compositionally biased region" description="Low complexity" evidence="1">
    <location>
        <begin position="219"/>
        <end position="231"/>
    </location>
</feature>
<dbReference type="GO" id="GO:0003824">
    <property type="term" value="F:catalytic activity"/>
    <property type="evidence" value="ECO:0007669"/>
    <property type="project" value="InterPro"/>
</dbReference>
<proteinExistence type="predicted"/>
<dbReference type="Gene3D" id="3.60.10.10">
    <property type="entry name" value="Endonuclease/exonuclease/phosphatase"/>
    <property type="match status" value="1"/>
</dbReference>
<feature type="non-terminal residue" evidence="3">
    <location>
        <position position="1413"/>
    </location>
</feature>
<dbReference type="Pfam" id="PF00078">
    <property type="entry name" value="RVT_1"/>
    <property type="match status" value="1"/>
</dbReference>
<dbReference type="CDD" id="cd01650">
    <property type="entry name" value="RT_nLTR_like"/>
    <property type="match status" value="1"/>
</dbReference>
<accession>A0A6H5I3X7</accession>
<dbReference type="SUPFAM" id="SSF56672">
    <property type="entry name" value="DNA/RNA polymerases"/>
    <property type="match status" value="1"/>
</dbReference>
<dbReference type="EMBL" id="CADCXV010000637">
    <property type="protein sequence ID" value="CAB0031150.1"/>
    <property type="molecule type" value="Genomic_DNA"/>
</dbReference>
<dbReference type="InterPro" id="IPR005135">
    <property type="entry name" value="Endo/exonuclease/phosphatase"/>
</dbReference>
<reference evidence="3 4" key="1">
    <citation type="submission" date="2020-02" db="EMBL/GenBank/DDBJ databases">
        <authorList>
            <person name="Ferguson B K."/>
        </authorList>
    </citation>
    <scope>NUCLEOTIDE SEQUENCE [LARGE SCALE GENOMIC DNA]</scope>
</reference>
<gene>
    <name evidence="3" type="ORF">TBRA_LOCUS3130</name>
</gene>
<dbReference type="InterPro" id="IPR000477">
    <property type="entry name" value="RT_dom"/>
</dbReference>
<protein>
    <recommendedName>
        <fullName evidence="2">Reverse transcriptase domain-containing protein</fullName>
    </recommendedName>
</protein>
<organism evidence="3 4">
    <name type="scientific">Trichogramma brassicae</name>
    <dbReference type="NCBI Taxonomy" id="86971"/>
    <lineage>
        <taxon>Eukaryota</taxon>
        <taxon>Metazoa</taxon>
        <taxon>Ecdysozoa</taxon>
        <taxon>Arthropoda</taxon>
        <taxon>Hexapoda</taxon>
        <taxon>Insecta</taxon>
        <taxon>Pterygota</taxon>
        <taxon>Neoptera</taxon>
        <taxon>Endopterygota</taxon>
        <taxon>Hymenoptera</taxon>
        <taxon>Apocrita</taxon>
        <taxon>Proctotrupomorpha</taxon>
        <taxon>Chalcidoidea</taxon>
        <taxon>Trichogrammatidae</taxon>
        <taxon>Trichogramma</taxon>
    </lineage>
</organism>
<dbReference type="Proteomes" id="UP000479190">
    <property type="component" value="Unassembled WGS sequence"/>
</dbReference>
<evidence type="ECO:0000259" key="2">
    <source>
        <dbReference type="PROSITE" id="PS50878"/>
    </source>
</evidence>
<feature type="domain" description="Reverse transcriptase" evidence="2">
    <location>
        <begin position="661"/>
        <end position="981"/>
    </location>
</feature>
<evidence type="ECO:0000313" key="4">
    <source>
        <dbReference type="Proteomes" id="UP000479190"/>
    </source>
</evidence>
<dbReference type="InterPro" id="IPR036691">
    <property type="entry name" value="Endo/exonu/phosph_ase_sf"/>
</dbReference>
<dbReference type="Pfam" id="PF14529">
    <property type="entry name" value="Exo_endo_phos_2"/>
    <property type="match status" value="1"/>
</dbReference>
<evidence type="ECO:0000313" key="3">
    <source>
        <dbReference type="EMBL" id="CAB0031150.1"/>
    </source>
</evidence>
<feature type="region of interest" description="Disordered" evidence="1">
    <location>
        <begin position="162"/>
        <end position="231"/>
    </location>
</feature>
<dbReference type="OrthoDB" id="412006at2759"/>
<name>A0A6H5I3X7_9HYME</name>
<dbReference type="PROSITE" id="PS50878">
    <property type="entry name" value="RT_POL"/>
    <property type="match status" value="1"/>
</dbReference>
<evidence type="ECO:0000256" key="1">
    <source>
        <dbReference type="SAM" id="MobiDB-lite"/>
    </source>
</evidence>
<keyword evidence="4" id="KW-1185">Reference proteome</keyword>
<sequence length="1413" mass="157577">MSSVLVCVRRAETTDTTGLPAMYAENSPLMAAAQSTAASAGLLNMEALCQNKNPLAKASMLSWLSGGNDKKTAPNLPPEKNTVADITKSTLEAPRQGKVKDVKLPSAEDFATGDYEDKLFRVEELILGLANYLQTKGNVPHPIILYTGYLERAIIALRLAGRPESPGTTMNEAIQRKRCPPRFQPRSVRNISGLQRRRGKSGHRSVVPGPRGTKSKAPSTRSETTTKTMSKTTFRSLLEQTVLEHKFDLAIVSDQYRNLQPLYTCLDNANKQAIWVLRGNQVQERPARASLFFTWARVHGIYIFSVYAPPRLTDAEFAALLSDIADEARSKRPLIVAGDFNAWSTEWGSDRATHRGMVLLDALAPLDVVLLNTEATPTFIGEQGQSIIDLTFANDERSQRVVSWQVGGLDTTSDHQAILYELEDTRPPGPAPRRGCRWSVRLLNREAFANWMSGVTVTSGPPEEMVDQLGAAMIAACDAAMTRMSRRRRREPVYWWTEEIAGLRGACLRARRLAQRARGRQDWGTRRAEYVAAKRRLSAAIKAGKRRCWNLLCEESDRDTWGRPYEIVMSRLRGARAKPPSSPSLVRRAVAALFSVVIEEPIPPPAVPDGEMAPGVSLGELRRACRKLKEHTAPGPDGVPNAALKIAVATRPDIFLQLFTACMRSGVFPRCWKRQKLVFLPKPGKPPDEPTSFRPICMLDAVGKMLEKIICDRLQVFTKSPSGLSDQQFGFQRGRSTIDAIEKVVSRARDALRGRRLLGGTKEYCADAQCTENRKMRPKLFNAITRRATAVCEVITGARRIKVSTSCIVRRGPLCVVTLDVKNAFNTARWNNILTSLERIETPAYLLKIIANYFQDRVLEYSTSDGTDAGSVTAGVPQGSVLGPTLWDVMYDSILRLNLQRSVNIVGFADDIALVALAKHLWQVENHLNAAVAQVREALLRLSLATADQKTEVLLLTSRKRLESITITVGDCHIEYLGVLIDARLRFDVHLAKVCEKATNVAGKNHAKDWRTQEQLKEARHRDAGILAPGGVNTPTNVPAHHQWTPASIARGHLHPSKYTTAGTTRGRASEALPSPPRRCGQRRRAPGDDQKMAGPVGPVDKRKMDAPADPGHQGMELCILIISAGPSGLPEFPQARHNFGVFDESRVHPAEIFLFTLRRERVLAVAGARPPVLLFVTEAPVSLCGHLTSKGGRAFHLERRRFRAAKLEKVREITTRGNYVKLKSLIYCTKIKSAALLRRSGRCTQRKSLLANAHSSPARLLIERGGDRAQCRRWWRPTVIWSGRCTQRKSLLANAHSSPARLLIERGGDRAQCRRWWRPTVRKLCDGLHFGFFIESSQSNFGRLGWDTGDDEIAIWLHEADGIRFWATKDLNKTEIHRQYQTDPYFLFLTAYGTEQQDHRAQSMKSTEKRWR</sequence>
<dbReference type="PANTHER" id="PTHR19446">
    <property type="entry name" value="REVERSE TRANSCRIPTASES"/>
    <property type="match status" value="1"/>
</dbReference>
<dbReference type="InterPro" id="IPR043502">
    <property type="entry name" value="DNA/RNA_pol_sf"/>
</dbReference>
<dbReference type="GO" id="GO:0071897">
    <property type="term" value="P:DNA biosynthetic process"/>
    <property type="evidence" value="ECO:0007669"/>
    <property type="project" value="UniProtKB-ARBA"/>
</dbReference>
<dbReference type="SUPFAM" id="SSF56219">
    <property type="entry name" value="DNase I-like"/>
    <property type="match status" value="1"/>
</dbReference>
<dbReference type="CDD" id="cd09077">
    <property type="entry name" value="R1-I-EN"/>
    <property type="match status" value="1"/>
</dbReference>
<feature type="region of interest" description="Disordered" evidence="1">
    <location>
        <begin position="1059"/>
        <end position="1103"/>
    </location>
</feature>